<feature type="transmembrane region" description="Helical" evidence="2">
    <location>
        <begin position="220"/>
        <end position="236"/>
    </location>
</feature>
<evidence type="ECO:0000313" key="4">
    <source>
        <dbReference type="Proteomes" id="UP000005143"/>
    </source>
</evidence>
<name>H0E7N2_9ACTN</name>
<feature type="transmembrane region" description="Helical" evidence="2">
    <location>
        <begin position="195"/>
        <end position="214"/>
    </location>
</feature>
<comment type="caution">
    <text evidence="3">The sequence shown here is derived from an EMBL/GenBank/DDBJ whole genome shotgun (WGS) entry which is preliminary data.</text>
</comment>
<dbReference type="RefSeq" id="WP_007576338.1">
    <property type="nucleotide sequence ID" value="NZ_AGUD01000227.1"/>
</dbReference>
<feature type="compositionally biased region" description="Basic residues" evidence="1">
    <location>
        <begin position="1"/>
        <end position="12"/>
    </location>
</feature>
<feature type="transmembrane region" description="Helical" evidence="2">
    <location>
        <begin position="31"/>
        <end position="51"/>
    </location>
</feature>
<feature type="transmembrane region" description="Helical" evidence="2">
    <location>
        <begin position="164"/>
        <end position="188"/>
    </location>
</feature>
<accession>H0E7N2</accession>
<sequence length="263" mass="26960">MSGRAARARRGTARAEEPPVDLGRERRHGRIAGILGIVGVLATVAALLVSARGSASGASGTSSEDRARRLTDFHADVGAQALGLGLRVLGLVATIALALFLARAVIDRGGRDGAALRALGIAGPLALVAVLVVGFLAMRDVADVYAAGAPSPDRAKRLMDDDGLLRAVGVAEIAAHLLFGVWLALLSLRAMSVGLLTRVLGYWGIAAGVAGVLLPLGDTLFMGWLASVALLAYGWWPGGVPLAWTSGRAVPWDVPLESGAAAR</sequence>
<evidence type="ECO:0008006" key="5">
    <source>
        <dbReference type="Google" id="ProtNLM"/>
    </source>
</evidence>
<gene>
    <name evidence="3" type="ORF">PAI11_28360</name>
</gene>
<reference evidence="3 4" key="1">
    <citation type="journal article" date="2013" name="Biodegradation">
        <title>Quantitative proteomic analysis of ibuprofen-degrading Patulibacter sp. strain I11.</title>
        <authorList>
            <person name="Almeida B."/>
            <person name="Kjeldal H."/>
            <person name="Lolas I."/>
            <person name="Knudsen A.D."/>
            <person name="Carvalho G."/>
            <person name="Nielsen K.L."/>
            <person name="Barreto Crespo M.T."/>
            <person name="Stensballe A."/>
            <person name="Nielsen J.L."/>
        </authorList>
    </citation>
    <scope>NUCLEOTIDE SEQUENCE [LARGE SCALE GENOMIC DNA]</scope>
    <source>
        <strain evidence="3 4">I11</strain>
    </source>
</reference>
<keyword evidence="2" id="KW-0472">Membrane</keyword>
<evidence type="ECO:0000256" key="2">
    <source>
        <dbReference type="SAM" id="Phobius"/>
    </source>
</evidence>
<evidence type="ECO:0000313" key="3">
    <source>
        <dbReference type="EMBL" id="EHN10306.1"/>
    </source>
</evidence>
<protein>
    <recommendedName>
        <fullName evidence="5">DUF4386 family protein</fullName>
    </recommendedName>
</protein>
<keyword evidence="2" id="KW-1133">Transmembrane helix</keyword>
<evidence type="ECO:0000256" key="1">
    <source>
        <dbReference type="SAM" id="MobiDB-lite"/>
    </source>
</evidence>
<proteinExistence type="predicted"/>
<feature type="transmembrane region" description="Helical" evidence="2">
    <location>
        <begin position="84"/>
        <end position="106"/>
    </location>
</feature>
<organism evidence="3 4">
    <name type="scientific">Patulibacter medicamentivorans</name>
    <dbReference type="NCBI Taxonomy" id="1097667"/>
    <lineage>
        <taxon>Bacteria</taxon>
        <taxon>Bacillati</taxon>
        <taxon>Actinomycetota</taxon>
        <taxon>Thermoleophilia</taxon>
        <taxon>Solirubrobacterales</taxon>
        <taxon>Patulibacteraceae</taxon>
        <taxon>Patulibacter</taxon>
    </lineage>
</organism>
<feature type="transmembrane region" description="Helical" evidence="2">
    <location>
        <begin position="118"/>
        <end position="138"/>
    </location>
</feature>
<feature type="region of interest" description="Disordered" evidence="1">
    <location>
        <begin position="1"/>
        <end position="22"/>
    </location>
</feature>
<keyword evidence="2" id="KW-0812">Transmembrane</keyword>
<dbReference type="EMBL" id="AGUD01000227">
    <property type="protein sequence ID" value="EHN10306.1"/>
    <property type="molecule type" value="Genomic_DNA"/>
</dbReference>
<dbReference type="Proteomes" id="UP000005143">
    <property type="component" value="Unassembled WGS sequence"/>
</dbReference>
<dbReference type="AlphaFoldDB" id="H0E7N2"/>
<keyword evidence="4" id="KW-1185">Reference proteome</keyword>